<name>A0A1L4CYV4_9BACT</name>
<organism evidence="1 2">
    <name type="scientific">Silvanigrella aquatica</name>
    <dbReference type="NCBI Taxonomy" id="1915309"/>
    <lineage>
        <taxon>Bacteria</taxon>
        <taxon>Pseudomonadati</taxon>
        <taxon>Bdellovibrionota</taxon>
        <taxon>Oligoflexia</taxon>
        <taxon>Silvanigrellales</taxon>
        <taxon>Silvanigrellaceae</taxon>
        <taxon>Silvanigrella</taxon>
    </lineage>
</organism>
<evidence type="ECO:0008006" key="3">
    <source>
        <dbReference type="Google" id="ProtNLM"/>
    </source>
</evidence>
<accession>A0A1L4CYV4</accession>
<protein>
    <recommendedName>
        <fullName evidence="3">SnoaL-like domain-containing protein</fullName>
    </recommendedName>
</protein>
<evidence type="ECO:0000313" key="1">
    <source>
        <dbReference type="EMBL" id="APJ03115.1"/>
    </source>
</evidence>
<dbReference type="STRING" id="1915309.AXG55_04005"/>
<dbReference type="KEGG" id="saqi:AXG55_04005"/>
<gene>
    <name evidence="1" type="ORF">AXG55_04005</name>
</gene>
<proteinExistence type="predicted"/>
<keyword evidence="2" id="KW-1185">Reference proteome</keyword>
<reference evidence="1 2" key="1">
    <citation type="submission" date="2016-10" db="EMBL/GenBank/DDBJ databases">
        <title>Silvanigrella aquatica sp. nov., isolated from a freshwater lake located in the Black Forest, Germany, description of Silvanigrellaceae fam. nov., Silvanigrellales ord. nov., reclassification of the order Bdellovibrionales in the class Oligoflexia, reclassification of the families Bacteriovoracaceae and Halobacteriovoraceae in the new order Bacteriovoracales ord. nov., and reclassification of the family Pseudobacteriovoracaceae in the order Oligoflexiales.</title>
        <authorList>
            <person name="Hahn M.W."/>
            <person name="Schmidt J."/>
            <person name="Koll U."/>
            <person name="Rohde M."/>
            <person name="Verbag S."/>
            <person name="Pitt A."/>
            <person name="Nakai R."/>
            <person name="Naganuma T."/>
            <person name="Lang E."/>
        </authorList>
    </citation>
    <scope>NUCLEOTIDE SEQUENCE [LARGE SCALE GENOMIC DNA]</scope>
    <source>
        <strain evidence="1 2">MWH-Nonnen-W8red</strain>
    </source>
</reference>
<dbReference type="AlphaFoldDB" id="A0A1L4CYV4"/>
<evidence type="ECO:0000313" key="2">
    <source>
        <dbReference type="Proteomes" id="UP000184731"/>
    </source>
</evidence>
<sequence>MINKESLNFISNRYQNIFKPDQINDLSYYYASNIKAYFNSVELSLEELKISLSAINNYYKNIHTNIEDTIISGNKIIVRMKRIVTRVKDDFQYDVDIAVINSIAQNKIINFHALCSKKEYSEVALSSVGK</sequence>
<dbReference type="Proteomes" id="UP000184731">
    <property type="component" value="Chromosome"/>
</dbReference>
<dbReference type="EMBL" id="CP017834">
    <property type="protein sequence ID" value="APJ03115.1"/>
    <property type="molecule type" value="Genomic_DNA"/>
</dbReference>
<dbReference type="RefSeq" id="WP_148696835.1">
    <property type="nucleotide sequence ID" value="NZ_CP017834.1"/>
</dbReference>